<dbReference type="CDD" id="cd02966">
    <property type="entry name" value="TlpA_like_family"/>
    <property type="match status" value="1"/>
</dbReference>
<dbReference type="PROSITE" id="PS51352">
    <property type="entry name" value="THIOREDOXIN_2"/>
    <property type="match status" value="1"/>
</dbReference>
<evidence type="ECO:0000256" key="3">
    <source>
        <dbReference type="ARBA" id="ARBA00023284"/>
    </source>
</evidence>
<dbReference type="OrthoDB" id="1098640at2"/>
<gene>
    <name evidence="6" type="ordered locus">Ctha_1514</name>
</gene>
<dbReference type="Proteomes" id="UP000001208">
    <property type="component" value="Chromosome"/>
</dbReference>
<evidence type="ECO:0000313" key="7">
    <source>
        <dbReference type="Proteomes" id="UP000001208"/>
    </source>
</evidence>
<sequence>MAKNNALQKELKNWGIILAVFIFMFVTGLHRPVISALQQLILMTGLMKPDMNLVLEDQPDASYDLELTTLNGEKISLSEFEGKVVFMNLWATWCPPCVAEMPNIHSLYEKVHSDKIQFVMISLDDSPEKVEAFLERAGYKFPVFMLSGNRPQVYASKTIPTTFVISPNGKVATMRQGLASYDTDEFRAFLEKLSKL</sequence>
<evidence type="ECO:0000256" key="1">
    <source>
        <dbReference type="ARBA" id="ARBA00004196"/>
    </source>
</evidence>
<dbReference type="AlphaFoldDB" id="B3QS28"/>
<comment type="subcellular location">
    <subcellularLocation>
        <location evidence="1">Cell envelope</location>
    </subcellularLocation>
</comment>
<dbReference type="GO" id="GO:0030313">
    <property type="term" value="C:cell envelope"/>
    <property type="evidence" value="ECO:0007669"/>
    <property type="project" value="UniProtKB-SubCell"/>
</dbReference>
<name>B3QS28_CHLT3</name>
<dbReference type="HOGENOM" id="CLU_042529_11_0_10"/>
<dbReference type="InterPro" id="IPR013766">
    <property type="entry name" value="Thioredoxin_domain"/>
</dbReference>
<dbReference type="eggNOG" id="COG0526">
    <property type="taxonomic scope" value="Bacteria"/>
</dbReference>
<dbReference type="GO" id="GO:0017004">
    <property type="term" value="P:cytochrome complex assembly"/>
    <property type="evidence" value="ECO:0007669"/>
    <property type="project" value="UniProtKB-KW"/>
</dbReference>
<dbReference type="InterPro" id="IPR036249">
    <property type="entry name" value="Thioredoxin-like_sf"/>
</dbReference>
<dbReference type="STRING" id="517418.Ctha_1514"/>
<proteinExistence type="predicted"/>
<dbReference type="InterPro" id="IPR017937">
    <property type="entry name" value="Thioredoxin_CS"/>
</dbReference>
<organism evidence="6 7">
    <name type="scientific">Chloroherpeton thalassium (strain ATCC 35110 / GB-78)</name>
    <dbReference type="NCBI Taxonomy" id="517418"/>
    <lineage>
        <taxon>Bacteria</taxon>
        <taxon>Pseudomonadati</taxon>
        <taxon>Chlorobiota</taxon>
        <taxon>Chlorobiia</taxon>
        <taxon>Chlorobiales</taxon>
        <taxon>Chloroherpetonaceae</taxon>
        <taxon>Chloroherpeton</taxon>
    </lineage>
</organism>
<feature type="domain" description="Thioredoxin" evidence="5">
    <location>
        <begin position="56"/>
        <end position="195"/>
    </location>
</feature>
<keyword evidence="2" id="KW-0201">Cytochrome c-type biogenesis</keyword>
<reference evidence="6 7" key="1">
    <citation type="submission" date="2008-06" db="EMBL/GenBank/DDBJ databases">
        <title>Complete sequence of Chloroherpeton thalassium ATCC 35110.</title>
        <authorList>
            <consortium name="US DOE Joint Genome Institute"/>
            <person name="Lucas S."/>
            <person name="Copeland A."/>
            <person name="Lapidus A."/>
            <person name="Glavina del Rio T."/>
            <person name="Dalin E."/>
            <person name="Tice H."/>
            <person name="Bruce D."/>
            <person name="Goodwin L."/>
            <person name="Pitluck S."/>
            <person name="Schmutz J."/>
            <person name="Larimer F."/>
            <person name="Land M."/>
            <person name="Hauser L."/>
            <person name="Kyrpides N."/>
            <person name="Mikhailova N."/>
            <person name="Liu Z."/>
            <person name="Li T."/>
            <person name="Zhao F."/>
            <person name="Overmann J."/>
            <person name="Bryant D.A."/>
            <person name="Richardson P."/>
        </authorList>
    </citation>
    <scope>NUCLEOTIDE SEQUENCE [LARGE SCALE GENOMIC DNA]</scope>
    <source>
        <strain evidence="7">ATCC 35110 / GB-78</strain>
    </source>
</reference>
<keyword evidence="4" id="KW-1133">Transmembrane helix</keyword>
<dbReference type="Gene3D" id="3.40.30.10">
    <property type="entry name" value="Glutaredoxin"/>
    <property type="match status" value="1"/>
</dbReference>
<evidence type="ECO:0000259" key="5">
    <source>
        <dbReference type="PROSITE" id="PS51352"/>
    </source>
</evidence>
<keyword evidence="7" id="KW-1185">Reference proteome</keyword>
<evidence type="ECO:0000313" key="6">
    <source>
        <dbReference type="EMBL" id="ACF13973.1"/>
    </source>
</evidence>
<dbReference type="SUPFAM" id="SSF52833">
    <property type="entry name" value="Thioredoxin-like"/>
    <property type="match status" value="1"/>
</dbReference>
<feature type="transmembrane region" description="Helical" evidence="4">
    <location>
        <begin position="14"/>
        <end position="34"/>
    </location>
</feature>
<dbReference type="InterPro" id="IPR050553">
    <property type="entry name" value="Thioredoxin_ResA/DsbE_sf"/>
</dbReference>
<accession>B3QS28</accession>
<protein>
    <submittedName>
        <fullName evidence="6">Alkyl hydroperoxide reductase/ Thiol specific antioxidant/ Mal allergen</fullName>
    </submittedName>
</protein>
<keyword evidence="4" id="KW-0472">Membrane</keyword>
<dbReference type="GO" id="GO:0016491">
    <property type="term" value="F:oxidoreductase activity"/>
    <property type="evidence" value="ECO:0007669"/>
    <property type="project" value="InterPro"/>
</dbReference>
<dbReference type="PANTHER" id="PTHR42852:SF13">
    <property type="entry name" value="PROTEIN DIPZ"/>
    <property type="match status" value="1"/>
</dbReference>
<keyword evidence="4" id="KW-0812">Transmembrane</keyword>
<dbReference type="PANTHER" id="PTHR42852">
    <property type="entry name" value="THIOL:DISULFIDE INTERCHANGE PROTEIN DSBE"/>
    <property type="match status" value="1"/>
</dbReference>
<evidence type="ECO:0000256" key="4">
    <source>
        <dbReference type="SAM" id="Phobius"/>
    </source>
</evidence>
<dbReference type="InterPro" id="IPR013740">
    <property type="entry name" value="Redoxin"/>
</dbReference>
<dbReference type="KEGG" id="cts:Ctha_1514"/>
<dbReference type="EMBL" id="CP001100">
    <property type="protein sequence ID" value="ACF13973.1"/>
    <property type="molecule type" value="Genomic_DNA"/>
</dbReference>
<keyword evidence="3" id="KW-0676">Redox-active center</keyword>
<dbReference type="Pfam" id="PF08534">
    <property type="entry name" value="Redoxin"/>
    <property type="match status" value="1"/>
</dbReference>
<dbReference type="RefSeq" id="WP_012500057.1">
    <property type="nucleotide sequence ID" value="NC_011026.1"/>
</dbReference>
<evidence type="ECO:0000256" key="2">
    <source>
        <dbReference type="ARBA" id="ARBA00022748"/>
    </source>
</evidence>
<dbReference type="PROSITE" id="PS00194">
    <property type="entry name" value="THIOREDOXIN_1"/>
    <property type="match status" value="1"/>
</dbReference>